<reference evidence="2 3" key="1">
    <citation type="submission" date="2018-02" db="EMBL/GenBank/DDBJ databases">
        <title>Complete genome of Nitrosopumilus ureaphilus PS0.</title>
        <authorList>
            <person name="Qin W."/>
            <person name="Zheng Y."/>
            <person name="Stahl D.A."/>
        </authorList>
    </citation>
    <scope>NUCLEOTIDE SEQUENCE [LARGE SCALE GENOMIC DNA]</scope>
    <source>
        <strain evidence="2 3">PS0</strain>
    </source>
</reference>
<feature type="transmembrane region" description="Helical" evidence="1">
    <location>
        <begin position="95"/>
        <end position="113"/>
    </location>
</feature>
<dbReference type="KEGG" id="nue:C5F50_03455"/>
<evidence type="ECO:0000313" key="2">
    <source>
        <dbReference type="EMBL" id="QLH06237.1"/>
    </source>
</evidence>
<dbReference type="OrthoDB" id="4793at2157"/>
<gene>
    <name evidence="2" type="ORF">C5F50_03455</name>
</gene>
<organism evidence="2 3">
    <name type="scientific">Nitrosopumilus ureiphilus</name>
    <dbReference type="NCBI Taxonomy" id="1470067"/>
    <lineage>
        <taxon>Archaea</taxon>
        <taxon>Nitrososphaerota</taxon>
        <taxon>Nitrososphaeria</taxon>
        <taxon>Nitrosopumilales</taxon>
        <taxon>Nitrosopumilaceae</taxon>
        <taxon>Nitrosopumilus</taxon>
    </lineage>
</organism>
<evidence type="ECO:0008006" key="4">
    <source>
        <dbReference type="Google" id="ProtNLM"/>
    </source>
</evidence>
<dbReference type="GeneID" id="56067094"/>
<dbReference type="EMBL" id="CP026995">
    <property type="protein sequence ID" value="QLH06237.1"/>
    <property type="molecule type" value="Genomic_DNA"/>
</dbReference>
<keyword evidence="1" id="KW-1133">Transmembrane helix</keyword>
<dbReference type="RefSeq" id="WP_179372311.1">
    <property type="nucleotide sequence ID" value="NZ_CP026995.1"/>
</dbReference>
<keyword evidence="1" id="KW-0812">Transmembrane</keyword>
<sequence>MVNGTLTELQKQTQEERDSLLSKLREDSTFQECEKQLATERFAEQNLEFTFDKNMTSILLEYQNEEFQTATINAEFDVDELTKINLEKPESDYSYLLPLLGILPIVVTVYFLYKKLKIKKKMPVKPVISKSLSKKFDYILASNNFILQAKENFEEKQYKETYGKVNQAIQLFLSYELKLNKEIANEDILLDLTNTKYPVADIANCFRLSSLVEFVKYVPNEDEFYKMITLTEDLFHA</sequence>
<accession>A0A7D5R5L4</accession>
<evidence type="ECO:0000256" key="1">
    <source>
        <dbReference type="SAM" id="Phobius"/>
    </source>
</evidence>
<keyword evidence="3" id="KW-1185">Reference proteome</keyword>
<evidence type="ECO:0000313" key="3">
    <source>
        <dbReference type="Proteomes" id="UP000509478"/>
    </source>
</evidence>
<keyword evidence="1" id="KW-0472">Membrane</keyword>
<proteinExistence type="predicted"/>
<dbReference type="AlphaFoldDB" id="A0A7D5R5L4"/>
<protein>
    <recommendedName>
        <fullName evidence="4">DUF4129 domain-containing protein</fullName>
    </recommendedName>
</protein>
<dbReference type="Proteomes" id="UP000509478">
    <property type="component" value="Chromosome"/>
</dbReference>
<name>A0A7D5R5L4_9ARCH</name>